<name>A0A423W3W2_9PEZI</name>
<sequence>MGLTGSKGDNNNPIHVTREFYEPEVGLPVYAVQSALVDPLLNDLGPRKRLYISHFSDLVCQDLVSFDQRDHTNPFRSVITLLGTFDYLREIILATSAVHMVTLHRSNGRPHQKELVDALTAKGRAYRLLRQALDHLQEDHHLDAASQPVIVFIAVVFFINFDLIDSGRGSWKTHIEAAGKLITSIQGASSKAVIPPAVAQLADIVMADCITYHILASGFSGAANENQAALSAFAGIDVPATLQRAAAFSYGCYPPSMLEILSRAGRLDGAGTGAGTGTAAAASVIMEASGMMDQLRGEDVRAWVYGIEGLAPNDDLETRVSLARAHMAAACLYIVLAVPDVVRYRRADGATCSVESLTQEVLHHLASVPATHVLAKGAIWPTFMVGAQAEDPAGRQWCLGRMQRIWQSKSWICPWGYVESTIDMMQRIWQARDRRLKEGGDRDGMNWLQEVKATADHVLIV</sequence>
<evidence type="ECO:0000256" key="1">
    <source>
        <dbReference type="ARBA" id="ARBA00004123"/>
    </source>
</evidence>
<dbReference type="GO" id="GO:0045944">
    <property type="term" value="P:positive regulation of transcription by RNA polymerase II"/>
    <property type="evidence" value="ECO:0007669"/>
    <property type="project" value="TreeGrafter"/>
</dbReference>
<dbReference type="GO" id="GO:0003700">
    <property type="term" value="F:DNA-binding transcription factor activity"/>
    <property type="evidence" value="ECO:0007669"/>
    <property type="project" value="TreeGrafter"/>
</dbReference>
<evidence type="ECO:0000256" key="4">
    <source>
        <dbReference type="ARBA" id="ARBA00023125"/>
    </source>
</evidence>
<evidence type="ECO:0000256" key="3">
    <source>
        <dbReference type="ARBA" id="ARBA00023015"/>
    </source>
</evidence>
<dbReference type="Proteomes" id="UP000283895">
    <property type="component" value="Unassembled WGS sequence"/>
</dbReference>
<organism evidence="7 8">
    <name type="scientific">Cytospora schulzeri</name>
    <dbReference type="NCBI Taxonomy" id="448051"/>
    <lineage>
        <taxon>Eukaryota</taxon>
        <taxon>Fungi</taxon>
        <taxon>Dikarya</taxon>
        <taxon>Ascomycota</taxon>
        <taxon>Pezizomycotina</taxon>
        <taxon>Sordariomycetes</taxon>
        <taxon>Sordariomycetidae</taxon>
        <taxon>Diaporthales</taxon>
        <taxon>Cytosporaceae</taxon>
        <taxon>Cytospora</taxon>
    </lineage>
</organism>
<dbReference type="Pfam" id="PF11951">
    <property type="entry name" value="Fungal_trans_2"/>
    <property type="match status" value="1"/>
</dbReference>
<evidence type="ECO:0000313" key="8">
    <source>
        <dbReference type="Proteomes" id="UP000283895"/>
    </source>
</evidence>
<dbReference type="OrthoDB" id="5380854at2759"/>
<evidence type="ECO:0000256" key="2">
    <source>
        <dbReference type="ARBA" id="ARBA00022833"/>
    </source>
</evidence>
<dbReference type="InterPro" id="IPR021858">
    <property type="entry name" value="Fun_TF"/>
</dbReference>
<keyword evidence="4" id="KW-0238">DNA-binding</keyword>
<keyword evidence="5" id="KW-0804">Transcription</keyword>
<accession>A0A423W3W2</accession>
<dbReference type="GO" id="GO:0000976">
    <property type="term" value="F:transcription cis-regulatory region binding"/>
    <property type="evidence" value="ECO:0007669"/>
    <property type="project" value="TreeGrafter"/>
</dbReference>
<keyword evidence="6" id="KW-0539">Nucleus</keyword>
<comment type="caution">
    <text evidence="7">The sequence shown here is derived from an EMBL/GenBank/DDBJ whole genome shotgun (WGS) entry which is preliminary data.</text>
</comment>
<evidence type="ECO:0008006" key="9">
    <source>
        <dbReference type="Google" id="ProtNLM"/>
    </source>
</evidence>
<evidence type="ECO:0000313" key="7">
    <source>
        <dbReference type="EMBL" id="ROV98013.1"/>
    </source>
</evidence>
<evidence type="ECO:0000256" key="6">
    <source>
        <dbReference type="ARBA" id="ARBA00023242"/>
    </source>
</evidence>
<dbReference type="EMBL" id="LKEA01000027">
    <property type="protein sequence ID" value="ROV98013.1"/>
    <property type="molecule type" value="Genomic_DNA"/>
</dbReference>
<dbReference type="STRING" id="356882.A0A423W3W2"/>
<evidence type="ECO:0000256" key="5">
    <source>
        <dbReference type="ARBA" id="ARBA00023163"/>
    </source>
</evidence>
<reference evidence="7 8" key="1">
    <citation type="submission" date="2015-09" db="EMBL/GenBank/DDBJ databases">
        <title>Host preference determinants of Valsa canker pathogens revealed by comparative genomics.</title>
        <authorList>
            <person name="Yin Z."/>
            <person name="Huang L."/>
        </authorList>
    </citation>
    <scope>NUCLEOTIDE SEQUENCE [LARGE SCALE GENOMIC DNA]</scope>
    <source>
        <strain evidence="7 8">03-1</strain>
    </source>
</reference>
<dbReference type="PANTHER" id="PTHR37534:SF51">
    <property type="entry name" value="ACRIFLAVINE SENSITIVITY CONTROL PROTEIN ACR-2"/>
    <property type="match status" value="1"/>
</dbReference>
<proteinExistence type="predicted"/>
<keyword evidence="8" id="KW-1185">Reference proteome</keyword>
<gene>
    <name evidence="7" type="ORF">VMCG_07006</name>
</gene>
<dbReference type="GO" id="GO:0005634">
    <property type="term" value="C:nucleus"/>
    <property type="evidence" value="ECO:0007669"/>
    <property type="project" value="UniProtKB-SubCell"/>
</dbReference>
<keyword evidence="3" id="KW-0805">Transcription regulation</keyword>
<dbReference type="AlphaFoldDB" id="A0A423W3W2"/>
<comment type="subcellular location">
    <subcellularLocation>
        <location evidence="1">Nucleus</location>
    </subcellularLocation>
</comment>
<dbReference type="PANTHER" id="PTHR37534">
    <property type="entry name" value="TRANSCRIPTIONAL ACTIVATOR PROTEIN UGA3"/>
    <property type="match status" value="1"/>
</dbReference>
<keyword evidence="2" id="KW-0862">Zinc</keyword>
<protein>
    <recommendedName>
        <fullName evidence="9">Acriflavine sensitivity control protein acr-2</fullName>
    </recommendedName>
</protein>